<gene>
    <name evidence="2" type="ORF">CEW81_20370</name>
</gene>
<evidence type="ECO:0000256" key="1">
    <source>
        <dbReference type="SAM" id="Phobius"/>
    </source>
</evidence>
<dbReference type="Proteomes" id="UP000197098">
    <property type="component" value="Chromosome"/>
</dbReference>
<accession>A0A248KJW7</accession>
<evidence type="ECO:0000313" key="3">
    <source>
        <dbReference type="Proteomes" id="UP000197098"/>
    </source>
</evidence>
<feature type="transmembrane region" description="Helical" evidence="1">
    <location>
        <begin position="6"/>
        <end position="25"/>
    </location>
</feature>
<keyword evidence="1" id="KW-0472">Membrane</keyword>
<keyword evidence="1" id="KW-0812">Transmembrane</keyword>
<dbReference type="AlphaFoldDB" id="A0A248KJW7"/>
<sequence>MNERFPGFVFPAFVIMVSFQSFPAIGSDSRLFKKTTACVGINFGGKVDAGNIGVIQRGAVIIRAPSANVGCISLFF</sequence>
<evidence type="ECO:0000313" key="2">
    <source>
        <dbReference type="EMBL" id="ASG64105.1"/>
    </source>
</evidence>
<dbReference type="EMBL" id="CP022114">
    <property type="protein sequence ID" value="ASG64105.1"/>
    <property type="molecule type" value="Genomic_DNA"/>
</dbReference>
<proteinExistence type="predicted"/>
<reference evidence="2 3" key="1">
    <citation type="submission" date="2017-06" db="EMBL/GenBank/DDBJ databases">
        <title>Origin of plasmid-mediated fosfomycin resistance gene fosA3.</title>
        <authorList>
            <person name="Ito R."/>
            <person name="Pacey M.P."/>
            <person name="Doi Y."/>
        </authorList>
    </citation>
    <scope>NUCLEOTIDE SEQUENCE [LARGE SCALE GENOMIC DNA]</scope>
    <source>
        <strain evidence="2 3">YDC799</strain>
    </source>
</reference>
<organism evidence="2 3">
    <name type="scientific">Kluyvera genomosp. 3</name>
    <dbReference type="NCBI Taxonomy" id="2774055"/>
    <lineage>
        <taxon>Bacteria</taxon>
        <taxon>Pseudomonadati</taxon>
        <taxon>Pseudomonadota</taxon>
        <taxon>Gammaproteobacteria</taxon>
        <taxon>Enterobacterales</taxon>
        <taxon>Enterobacteriaceae</taxon>
        <taxon>Kluyvera</taxon>
    </lineage>
</organism>
<protein>
    <submittedName>
        <fullName evidence="2">Uncharacterized protein</fullName>
    </submittedName>
</protein>
<name>A0A248KJW7_9ENTR</name>
<keyword evidence="1" id="KW-1133">Transmembrane helix</keyword>